<dbReference type="Proteomes" id="UP000183585">
    <property type="component" value="Unassembled WGS sequence"/>
</dbReference>
<evidence type="ECO:0000256" key="1">
    <source>
        <dbReference type="SAM" id="MobiDB-lite"/>
    </source>
</evidence>
<dbReference type="EMBL" id="FMCT01000012">
    <property type="protein sequence ID" value="SCF42489.1"/>
    <property type="molecule type" value="Genomic_DNA"/>
</dbReference>
<keyword evidence="4" id="KW-1185">Reference proteome</keyword>
<gene>
    <name evidence="3" type="ORF">GA0070563_11285</name>
</gene>
<organism evidence="3 4">
    <name type="scientific">Micromonospora carbonacea</name>
    <dbReference type="NCBI Taxonomy" id="47853"/>
    <lineage>
        <taxon>Bacteria</taxon>
        <taxon>Bacillati</taxon>
        <taxon>Actinomycetota</taxon>
        <taxon>Actinomycetes</taxon>
        <taxon>Micromonosporales</taxon>
        <taxon>Micromonosporaceae</taxon>
        <taxon>Micromonospora</taxon>
    </lineage>
</organism>
<evidence type="ECO:0000313" key="3">
    <source>
        <dbReference type="EMBL" id="SCF42489.1"/>
    </source>
</evidence>
<reference evidence="4" key="1">
    <citation type="submission" date="2016-06" db="EMBL/GenBank/DDBJ databases">
        <authorList>
            <person name="Varghese N."/>
            <person name="Submissions Spin"/>
        </authorList>
    </citation>
    <scope>NUCLEOTIDE SEQUENCE [LARGE SCALE GENOMIC DNA]</scope>
    <source>
        <strain evidence="4">DSM 43168</strain>
    </source>
</reference>
<feature type="region of interest" description="Disordered" evidence="1">
    <location>
        <begin position="240"/>
        <end position="282"/>
    </location>
</feature>
<evidence type="ECO:0000256" key="2">
    <source>
        <dbReference type="SAM" id="SignalP"/>
    </source>
</evidence>
<proteinExistence type="predicted"/>
<name>A0A1C5ABF4_9ACTN</name>
<feature type="region of interest" description="Disordered" evidence="1">
    <location>
        <begin position="99"/>
        <end position="119"/>
    </location>
</feature>
<accession>A0A1C5ABF4</accession>
<evidence type="ECO:0000313" key="4">
    <source>
        <dbReference type="Proteomes" id="UP000183585"/>
    </source>
</evidence>
<feature type="chain" id="PRO_5008711055" evidence="2">
    <location>
        <begin position="24"/>
        <end position="466"/>
    </location>
</feature>
<feature type="region of interest" description="Disordered" evidence="1">
    <location>
        <begin position="46"/>
        <end position="73"/>
    </location>
</feature>
<feature type="signal peptide" evidence="2">
    <location>
        <begin position="1"/>
        <end position="23"/>
    </location>
</feature>
<dbReference type="AlphaFoldDB" id="A0A1C5ABF4"/>
<sequence>MIEMILGAMVVALWVKAVPAAVADAIATLRASKAGEWGLIDKERDRKAARSKARRDAIASIRSKRHKQAGGDGKEYRPGALAYLSDVYHGLWEDELEKRRAKRAARPPVGPDGKRPPVSRVDQAVEAKVRQQRAKTGYLGRAARALIDPVGESPQHADVPTTQICPVCLHVMTVGEECETCAFNRQLDQTTRQTLAEHDQRRAATTAEDGPRIACPTCGDNLIQGRDGWYHRSDSLCKDVRPGGGPDYPSREVTAPLDGGRQPGSTREASRDHDLDDDDDISLTGDKVIAGLAGPGGLFEGVAECGGCGFQFEQVGDELRCACSTQPTIKTPAHIHNTGTTDNGGTDMNTATGDVHDVESCKTELTALGDDLTRVDTALDVIDEAIRSAKAASEAIEAWLRDKNADACVPGMSAALDALSTDRIKELMDAVAAARRGVADTIDNLAPLEEAAELIGGTDGSALNGR</sequence>
<protein>
    <submittedName>
        <fullName evidence="3">Uncharacterized protein</fullName>
    </submittedName>
</protein>
<dbReference type="RefSeq" id="WP_141723936.1">
    <property type="nucleotide sequence ID" value="NZ_FMCT01000012.1"/>
</dbReference>
<keyword evidence="2" id="KW-0732">Signal</keyword>